<evidence type="ECO:0000256" key="2">
    <source>
        <dbReference type="SAM" id="SignalP"/>
    </source>
</evidence>
<gene>
    <name evidence="3" type="ORF">H9824_10225</name>
</gene>
<comment type="caution">
    <text evidence="3">The sequence shown here is derived from an EMBL/GenBank/DDBJ whole genome shotgun (WGS) entry which is preliminary data.</text>
</comment>
<name>A0A9D2CLH7_9BACE</name>
<dbReference type="PROSITE" id="PS51257">
    <property type="entry name" value="PROKAR_LIPOPROTEIN"/>
    <property type="match status" value="1"/>
</dbReference>
<dbReference type="Proteomes" id="UP000886851">
    <property type="component" value="Unassembled WGS sequence"/>
</dbReference>
<feature type="coiled-coil region" evidence="1">
    <location>
        <begin position="228"/>
        <end position="255"/>
    </location>
</feature>
<protein>
    <recommendedName>
        <fullName evidence="5">Carboxypeptidase regulatory-like domain-containing protein</fullName>
    </recommendedName>
</protein>
<feature type="signal peptide" evidence="2">
    <location>
        <begin position="1"/>
        <end position="20"/>
    </location>
</feature>
<feature type="coiled-coil region" evidence="1">
    <location>
        <begin position="128"/>
        <end position="162"/>
    </location>
</feature>
<organism evidence="3 4">
    <name type="scientific">Candidatus Bacteroides pullicola</name>
    <dbReference type="NCBI Taxonomy" id="2838475"/>
    <lineage>
        <taxon>Bacteria</taxon>
        <taxon>Pseudomonadati</taxon>
        <taxon>Bacteroidota</taxon>
        <taxon>Bacteroidia</taxon>
        <taxon>Bacteroidales</taxon>
        <taxon>Bacteroidaceae</taxon>
        <taxon>Bacteroides</taxon>
    </lineage>
</organism>
<keyword evidence="2" id="KW-0732">Signal</keyword>
<feature type="chain" id="PRO_5039313499" description="Carboxypeptidase regulatory-like domain-containing protein" evidence="2">
    <location>
        <begin position="21"/>
        <end position="273"/>
    </location>
</feature>
<keyword evidence="1" id="KW-0175">Coiled coil</keyword>
<evidence type="ECO:0008006" key="5">
    <source>
        <dbReference type="Google" id="ProtNLM"/>
    </source>
</evidence>
<accession>A0A9D2CLH7</accession>
<evidence type="ECO:0000256" key="1">
    <source>
        <dbReference type="SAM" id="Coils"/>
    </source>
</evidence>
<evidence type="ECO:0000313" key="4">
    <source>
        <dbReference type="Proteomes" id="UP000886851"/>
    </source>
</evidence>
<dbReference type="AlphaFoldDB" id="A0A9D2CLH7"/>
<reference evidence="3" key="2">
    <citation type="submission" date="2021-04" db="EMBL/GenBank/DDBJ databases">
        <authorList>
            <person name="Gilroy R."/>
        </authorList>
    </citation>
    <scope>NUCLEOTIDE SEQUENCE</scope>
    <source>
        <strain evidence="3">Gambia2-208</strain>
    </source>
</reference>
<evidence type="ECO:0000313" key="3">
    <source>
        <dbReference type="EMBL" id="HIY89063.1"/>
    </source>
</evidence>
<dbReference type="EMBL" id="DXCV01000065">
    <property type="protein sequence ID" value="HIY89063.1"/>
    <property type="molecule type" value="Genomic_DNA"/>
</dbReference>
<proteinExistence type="predicted"/>
<sequence>MDRRLILLFVVFSLSCASLSAQLVQKGLALLQNSGKQPLAQVSLLVSGAAPATSDSRGQFNLHFATHKEGDQVRTIQIDKPGYELVNLKDVELWNLSATTPFVVVMCPKGALEESRRRYYKLGEDRYRRLYQEKLGELERALAEHKLQEKEYLAKMVDANRQLQSAMARLESFCDRFARINRDMLDELDKQALDKLDQGDVEGAIRVYEEARLLETFNQKRQWRDSLREEKIVIYEKIQEEIKLLEQEGSQAALARRDSLMQFLEENQPSADE</sequence>
<reference evidence="3" key="1">
    <citation type="journal article" date="2021" name="PeerJ">
        <title>Extensive microbial diversity within the chicken gut microbiome revealed by metagenomics and culture.</title>
        <authorList>
            <person name="Gilroy R."/>
            <person name="Ravi A."/>
            <person name="Getino M."/>
            <person name="Pursley I."/>
            <person name="Horton D.L."/>
            <person name="Alikhan N.F."/>
            <person name="Baker D."/>
            <person name="Gharbi K."/>
            <person name="Hall N."/>
            <person name="Watson M."/>
            <person name="Adriaenssens E.M."/>
            <person name="Foster-Nyarko E."/>
            <person name="Jarju S."/>
            <person name="Secka A."/>
            <person name="Antonio M."/>
            <person name="Oren A."/>
            <person name="Chaudhuri R.R."/>
            <person name="La Ragione R."/>
            <person name="Hildebrand F."/>
            <person name="Pallen M.J."/>
        </authorList>
    </citation>
    <scope>NUCLEOTIDE SEQUENCE</scope>
    <source>
        <strain evidence="3">Gambia2-208</strain>
    </source>
</reference>